<dbReference type="EMBL" id="JH173809">
    <property type="protein sequence ID" value="EHB17778.1"/>
    <property type="molecule type" value="Genomic_DNA"/>
</dbReference>
<organism evidence="1 2">
    <name type="scientific">Heterocephalus glaber</name>
    <name type="common">Naked mole rat</name>
    <dbReference type="NCBI Taxonomy" id="10181"/>
    <lineage>
        <taxon>Eukaryota</taxon>
        <taxon>Metazoa</taxon>
        <taxon>Chordata</taxon>
        <taxon>Craniata</taxon>
        <taxon>Vertebrata</taxon>
        <taxon>Euteleostomi</taxon>
        <taxon>Mammalia</taxon>
        <taxon>Eutheria</taxon>
        <taxon>Euarchontoglires</taxon>
        <taxon>Glires</taxon>
        <taxon>Rodentia</taxon>
        <taxon>Hystricomorpha</taxon>
        <taxon>Bathyergidae</taxon>
        <taxon>Heterocephalus</taxon>
    </lineage>
</organism>
<feature type="non-terminal residue" evidence="1">
    <location>
        <position position="1"/>
    </location>
</feature>
<gene>
    <name evidence="1" type="ORF">GW7_09717</name>
</gene>
<accession>G5C8B7</accession>
<name>G5C8B7_HETGA</name>
<dbReference type="AlphaFoldDB" id="G5C8B7"/>
<evidence type="ECO:0000313" key="1">
    <source>
        <dbReference type="EMBL" id="EHB17778.1"/>
    </source>
</evidence>
<proteinExistence type="predicted"/>
<evidence type="ECO:0000313" key="2">
    <source>
        <dbReference type="Proteomes" id="UP000006813"/>
    </source>
</evidence>
<dbReference type="InParanoid" id="G5C8B7"/>
<feature type="non-terminal residue" evidence="1">
    <location>
        <position position="67"/>
    </location>
</feature>
<dbReference type="Proteomes" id="UP000006813">
    <property type="component" value="Unassembled WGS sequence"/>
</dbReference>
<reference evidence="1 2" key="1">
    <citation type="journal article" date="2011" name="Nature">
        <title>Genome sequencing reveals insights into physiology and longevity of the naked mole rat.</title>
        <authorList>
            <person name="Kim E.B."/>
            <person name="Fang X."/>
            <person name="Fushan A.A."/>
            <person name="Huang Z."/>
            <person name="Lobanov A.V."/>
            <person name="Han L."/>
            <person name="Marino S.M."/>
            <person name="Sun X."/>
            <person name="Turanov A.A."/>
            <person name="Yang P."/>
            <person name="Yim S.H."/>
            <person name="Zhao X."/>
            <person name="Kasaikina M.V."/>
            <person name="Stoletzki N."/>
            <person name="Peng C."/>
            <person name="Polak P."/>
            <person name="Xiong Z."/>
            <person name="Kiezun A."/>
            <person name="Zhu Y."/>
            <person name="Chen Y."/>
            <person name="Kryukov G.V."/>
            <person name="Zhang Q."/>
            <person name="Peshkin L."/>
            <person name="Yang L."/>
            <person name="Bronson R.T."/>
            <person name="Buffenstein R."/>
            <person name="Wang B."/>
            <person name="Han C."/>
            <person name="Li Q."/>
            <person name="Chen L."/>
            <person name="Zhao W."/>
            <person name="Sunyaev S.R."/>
            <person name="Park T.J."/>
            <person name="Zhang G."/>
            <person name="Wang J."/>
            <person name="Gladyshev V.N."/>
        </authorList>
    </citation>
    <scope>NUCLEOTIDE SEQUENCE [LARGE SCALE GENOMIC DNA]</scope>
</reference>
<sequence>CLSLPSAEITGIHHHTWLIIFLFSPQAERWIAKEAEAGGLLRVQIQPRLQSEFKGSLNYTMRPCLKK</sequence>
<protein>
    <submittedName>
        <fullName evidence="1">Uncharacterized protein</fullName>
    </submittedName>
</protein>